<dbReference type="RefSeq" id="WP_072976116.1">
    <property type="nucleotide sequence ID" value="NZ_FQTY01000009.1"/>
</dbReference>
<dbReference type="PANTHER" id="PTHR30033">
    <property type="entry name" value="FLAGELLAR HOOK-ASSOCIATED PROTEIN 1"/>
    <property type="match status" value="1"/>
</dbReference>
<dbReference type="InterPro" id="IPR002371">
    <property type="entry name" value="FlgK"/>
</dbReference>
<dbReference type="GO" id="GO:0044780">
    <property type="term" value="P:bacterial-type flagellum assembly"/>
    <property type="evidence" value="ECO:0007669"/>
    <property type="project" value="InterPro"/>
</dbReference>
<dbReference type="GeneID" id="90994070"/>
<accession>A0A1M4X284</accession>
<dbReference type="Pfam" id="PF06429">
    <property type="entry name" value="Flg_bbr_C"/>
    <property type="match status" value="1"/>
</dbReference>
<dbReference type="GO" id="GO:0005576">
    <property type="term" value="C:extracellular region"/>
    <property type="evidence" value="ECO:0007669"/>
    <property type="project" value="UniProtKB-SubCell"/>
</dbReference>
<dbReference type="InterPro" id="IPR010930">
    <property type="entry name" value="Flg_bb/hook_C_dom"/>
</dbReference>
<proteinExistence type="inferred from homology"/>
<dbReference type="NCBIfam" id="TIGR02492">
    <property type="entry name" value="flgK_ends"/>
    <property type="match status" value="1"/>
</dbReference>
<evidence type="ECO:0000256" key="7">
    <source>
        <dbReference type="RuleBase" id="RU362065"/>
    </source>
</evidence>
<evidence type="ECO:0000256" key="4">
    <source>
        <dbReference type="ARBA" id="ARBA00016244"/>
    </source>
</evidence>
<keyword evidence="12" id="KW-1185">Reference proteome</keyword>
<keyword evidence="11" id="KW-0969">Cilium</keyword>
<evidence type="ECO:0000313" key="12">
    <source>
        <dbReference type="Proteomes" id="UP000184114"/>
    </source>
</evidence>
<evidence type="ECO:0000256" key="1">
    <source>
        <dbReference type="ARBA" id="ARBA00004365"/>
    </source>
</evidence>
<dbReference type="PANTHER" id="PTHR30033:SF1">
    <property type="entry name" value="FLAGELLAR HOOK-ASSOCIATED PROTEIN 1"/>
    <property type="match status" value="1"/>
</dbReference>
<keyword evidence="6 7" id="KW-0975">Bacterial flagellum</keyword>
<dbReference type="InterPro" id="IPR053927">
    <property type="entry name" value="FlgK_helical"/>
</dbReference>
<evidence type="ECO:0000256" key="8">
    <source>
        <dbReference type="SAM" id="Coils"/>
    </source>
</evidence>
<feature type="domain" description="Flagellar hook-associated protein FlgK helical" evidence="10">
    <location>
        <begin position="93"/>
        <end position="334"/>
    </location>
</feature>
<evidence type="ECO:0000256" key="3">
    <source>
        <dbReference type="ARBA" id="ARBA00009677"/>
    </source>
</evidence>
<comment type="similarity">
    <text evidence="3 7">Belongs to the flagella basal body rod proteins family.</text>
</comment>
<keyword evidence="5 7" id="KW-0964">Secreted</keyword>
<feature type="domain" description="Flagellar basal-body/hook protein C-terminal" evidence="9">
    <location>
        <begin position="439"/>
        <end position="475"/>
    </location>
</feature>
<evidence type="ECO:0000259" key="9">
    <source>
        <dbReference type="Pfam" id="PF06429"/>
    </source>
</evidence>
<keyword evidence="8" id="KW-0175">Coiled coil</keyword>
<dbReference type="EMBL" id="FQTY01000009">
    <property type="protein sequence ID" value="SHE87312.1"/>
    <property type="molecule type" value="Genomic_DNA"/>
</dbReference>
<evidence type="ECO:0000256" key="2">
    <source>
        <dbReference type="ARBA" id="ARBA00004613"/>
    </source>
</evidence>
<dbReference type="Pfam" id="PF22638">
    <property type="entry name" value="FlgK_D1"/>
    <property type="match status" value="1"/>
</dbReference>
<comment type="subcellular location">
    <subcellularLocation>
        <location evidence="1 7">Bacterial flagellum</location>
    </subcellularLocation>
    <subcellularLocation>
        <location evidence="2 7">Secreted</location>
    </subcellularLocation>
</comment>
<keyword evidence="11" id="KW-0966">Cell projection</keyword>
<name>A0A1M4X284_9FIRM</name>
<dbReference type="GO" id="GO:0005198">
    <property type="term" value="F:structural molecule activity"/>
    <property type="evidence" value="ECO:0007669"/>
    <property type="project" value="UniProtKB-UniRule"/>
</dbReference>
<evidence type="ECO:0000256" key="5">
    <source>
        <dbReference type="ARBA" id="ARBA00022525"/>
    </source>
</evidence>
<gene>
    <name evidence="7" type="primary">flgK</name>
    <name evidence="11" type="ORF">SAMN02745784_02071</name>
</gene>
<dbReference type="AlphaFoldDB" id="A0A1M4X284"/>
<dbReference type="PRINTS" id="PR01005">
    <property type="entry name" value="FLGHOOKAP1"/>
</dbReference>
<dbReference type="STRING" id="1123404.SAMN02745784_02071"/>
<keyword evidence="11" id="KW-0282">Flagellum</keyword>
<evidence type="ECO:0000259" key="10">
    <source>
        <dbReference type="Pfam" id="PF22638"/>
    </source>
</evidence>
<sequence>MFFGFNSAVRGLLASQRALYTTNHNIDNANTKGYSRQQIEQRATSPYKMPGVGFLGTGTEVYNVERVRDSFVDFKYWNETGSMGEWQIKNNSLTEIEKLMGEPSNNSFRKYMDDFYKSLDEMSKNPSDLAFREPVLQNSMALTKHINETAQRLQEMKKETEYEIETKIKNINNLSDQIAKLNRQIYSAEIDGKPANDLRDKRELLVDELSKIVNVKVSESPDGKYNVSVGGISIVDHLHTNEMSLKITNDNGKDKYTIHWENGGEVNIKSGELKGLLDMVQGDGEGNSYRGIPYFQKQLDDFAKGFAEKFNELHKEGYGEGETRAAGDEGINFFVGAGNNSNNITAATLTINSEIVKDVKKIAAAGNPGGASEDNTNLLRLIKQREDKSFFPTGLSQGTPDDFIKAMLSSMAVDSLQAERFYKTQELMQKNIETKRKSISGVELNEEMADMIRFQHVYVASSKMISTMDMIIDITVNRLGMVGR</sequence>
<evidence type="ECO:0000313" key="11">
    <source>
        <dbReference type="EMBL" id="SHE87312.1"/>
    </source>
</evidence>
<feature type="coiled-coil region" evidence="8">
    <location>
        <begin position="139"/>
        <end position="191"/>
    </location>
</feature>
<organism evidence="11 12">
    <name type="scientific">Tissierella praeacuta DSM 18095</name>
    <dbReference type="NCBI Taxonomy" id="1123404"/>
    <lineage>
        <taxon>Bacteria</taxon>
        <taxon>Bacillati</taxon>
        <taxon>Bacillota</taxon>
        <taxon>Tissierellia</taxon>
        <taxon>Tissierellales</taxon>
        <taxon>Tissierellaceae</taxon>
        <taxon>Tissierella</taxon>
    </lineage>
</organism>
<evidence type="ECO:0000256" key="6">
    <source>
        <dbReference type="ARBA" id="ARBA00023143"/>
    </source>
</evidence>
<reference evidence="12" key="1">
    <citation type="submission" date="2016-11" db="EMBL/GenBank/DDBJ databases">
        <authorList>
            <person name="Varghese N."/>
            <person name="Submissions S."/>
        </authorList>
    </citation>
    <scope>NUCLEOTIDE SEQUENCE [LARGE SCALE GENOMIC DNA]</scope>
    <source>
        <strain evidence="12">DSM 18095</strain>
    </source>
</reference>
<dbReference type="SUPFAM" id="SSF64518">
    <property type="entry name" value="Phase 1 flagellin"/>
    <property type="match status" value="1"/>
</dbReference>
<dbReference type="Proteomes" id="UP000184114">
    <property type="component" value="Unassembled WGS sequence"/>
</dbReference>
<dbReference type="GO" id="GO:0009424">
    <property type="term" value="C:bacterial-type flagellum hook"/>
    <property type="evidence" value="ECO:0007669"/>
    <property type="project" value="UniProtKB-UniRule"/>
</dbReference>
<protein>
    <recommendedName>
        <fullName evidence="4 7">Flagellar hook-associated protein 1</fullName>
        <shortName evidence="7">HAP1</shortName>
    </recommendedName>
</protein>